<organism evidence="2 3">
    <name type="scientific">Luteolibacter luteus</name>
    <dbReference type="NCBI Taxonomy" id="2728835"/>
    <lineage>
        <taxon>Bacteria</taxon>
        <taxon>Pseudomonadati</taxon>
        <taxon>Verrucomicrobiota</taxon>
        <taxon>Verrucomicrobiia</taxon>
        <taxon>Verrucomicrobiales</taxon>
        <taxon>Verrucomicrobiaceae</taxon>
        <taxon>Luteolibacter</taxon>
    </lineage>
</organism>
<dbReference type="Proteomes" id="UP000501812">
    <property type="component" value="Chromosome"/>
</dbReference>
<reference evidence="2 3" key="1">
    <citation type="submission" date="2020-04" db="EMBL/GenBank/DDBJ databases">
        <title>Luteolibacter sp. G-1-1-1 isolated from soil.</title>
        <authorList>
            <person name="Dahal R.H."/>
        </authorList>
    </citation>
    <scope>NUCLEOTIDE SEQUENCE [LARGE SCALE GENOMIC DNA]</scope>
    <source>
        <strain evidence="2 3">G-1-1-1</strain>
    </source>
</reference>
<name>A0A858RNP7_9BACT</name>
<evidence type="ECO:0000256" key="1">
    <source>
        <dbReference type="SAM" id="SignalP"/>
    </source>
</evidence>
<accession>A0A858RNP7</accession>
<sequence length="287" mass="29882">MKNLSSTGWSGALAFALVSFIGGSLQAQDAPKVENPKIVFSNGRGITVDALAVEGGKFVLKKDSDGVAAGQSFALNSASHVSGEKPAAINQAIALVLEEKPKEALALLEPILASQKASASVPGNYWVEAARAALYANSLYNEPAKAETLGKEISDATPQQGNDPSIRLGKAMALGKGVKSTDRIGAFGDLVSEDLPAEISAVASFCRAKLLQQYERPDEAFQAYLTVGCLYPTGGIIVTSASELRAAQILSGKNRREEAVALLTSAERGAKGTSIGDEAAKLLESMK</sequence>
<evidence type="ECO:0000313" key="3">
    <source>
        <dbReference type="Proteomes" id="UP000501812"/>
    </source>
</evidence>
<dbReference type="AlphaFoldDB" id="A0A858RNP7"/>
<dbReference type="EMBL" id="CP051774">
    <property type="protein sequence ID" value="QJE97563.1"/>
    <property type="molecule type" value="Genomic_DNA"/>
</dbReference>
<dbReference type="RefSeq" id="WP_169455989.1">
    <property type="nucleotide sequence ID" value="NZ_CP051774.1"/>
</dbReference>
<feature type="signal peptide" evidence="1">
    <location>
        <begin position="1"/>
        <end position="27"/>
    </location>
</feature>
<gene>
    <name evidence="2" type="ORF">HHL09_17840</name>
</gene>
<keyword evidence="1" id="KW-0732">Signal</keyword>
<feature type="chain" id="PRO_5032462563" description="Tetratricopeptide repeat protein" evidence="1">
    <location>
        <begin position="28"/>
        <end position="287"/>
    </location>
</feature>
<evidence type="ECO:0008006" key="4">
    <source>
        <dbReference type="Google" id="ProtNLM"/>
    </source>
</evidence>
<evidence type="ECO:0000313" key="2">
    <source>
        <dbReference type="EMBL" id="QJE97563.1"/>
    </source>
</evidence>
<dbReference type="KEGG" id="luo:HHL09_17840"/>
<keyword evidence="3" id="KW-1185">Reference proteome</keyword>
<proteinExistence type="predicted"/>
<protein>
    <recommendedName>
        <fullName evidence="4">Tetratricopeptide repeat protein</fullName>
    </recommendedName>
</protein>